<feature type="domain" description="Sulfatase-modifying factor enzyme-like" evidence="2">
    <location>
        <begin position="214"/>
        <end position="481"/>
    </location>
</feature>
<dbReference type="Gene3D" id="3.90.1580.10">
    <property type="entry name" value="paralog of FGE (formylglycine-generating enzyme)"/>
    <property type="match status" value="1"/>
</dbReference>
<sequence length="498" mass="55158">MKPRPSGDSGSLNRSHRAGPAGGTPEGPALPILTEDGDIMQYSLPDASVLAALGPDAYAQRLELLEKELAGRPGQHGLAELLASAVTGHGDWNVRRLCVEALAARFGEDPEARKAICAATHDDVDWVAFTAIKVIGALKMPEAAKDLIRISGWPSNFSRPGYSRKPVGCGAAFTKRALWEIFDSRDPDRLRELEDELFAPLHREVAAARREPQVADAVPVPGGPFIAGARKETTGAFQMDDTDNPMRVVELPPFYIDRCAVTNERYARFLDQAHGTRTWAHPDQPEDKDYTPAHWRDPRFNDPSFPVVGVDWYDAWAFARWAGGRLPSEDQWEMAARGKDGRRFPWGEEWDPGRARGIGTAYPEPAPRNLEELEQLLVRTSLTWPPEPVLPADSLPGGASPYGALNMSGNVWEITRTNFFTREDMNPFFAGRKSADFMNRPEAFHVLRGGTWTSPPVCMTTYYRGKDLLTDRHNEVGFRCVYDIPAQNTDADHDGAAV</sequence>
<reference evidence="4" key="1">
    <citation type="journal article" date="2019" name="Int. J. Syst. Evol. Microbiol.">
        <title>The Global Catalogue of Microorganisms (GCM) 10K type strain sequencing project: providing services to taxonomists for standard genome sequencing and annotation.</title>
        <authorList>
            <consortium name="The Broad Institute Genomics Platform"/>
            <consortium name="The Broad Institute Genome Sequencing Center for Infectious Disease"/>
            <person name="Wu L."/>
            <person name="Ma J."/>
        </authorList>
    </citation>
    <scope>NUCLEOTIDE SEQUENCE [LARGE SCALE GENOMIC DNA]</scope>
    <source>
        <strain evidence="4">JCM 18081</strain>
    </source>
</reference>
<evidence type="ECO:0000256" key="1">
    <source>
        <dbReference type="SAM" id="MobiDB-lite"/>
    </source>
</evidence>
<organism evidence="3 4">
    <name type="scientific">Streptomyces ziwulingensis</name>
    <dbReference type="NCBI Taxonomy" id="1045501"/>
    <lineage>
        <taxon>Bacteria</taxon>
        <taxon>Bacillati</taxon>
        <taxon>Actinomycetota</taxon>
        <taxon>Actinomycetes</taxon>
        <taxon>Kitasatosporales</taxon>
        <taxon>Streptomycetaceae</taxon>
        <taxon>Streptomyces</taxon>
    </lineage>
</organism>
<dbReference type="SUPFAM" id="SSF48371">
    <property type="entry name" value="ARM repeat"/>
    <property type="match status" value="1"/>
</dbReference>
<dbReference type="InterPro" id="IPR051043">
    <property type="entry name" value="Sulfatase_Mod_Factor_Kinase"/>
</dbReference>
<dbReference type="InterPro" id="IPR016024">
    <property type="entry name" value="ARM-type_fold"/>
</dbReference>
<dbReference type="Gene3D" id="1.25.10.10">
    <property type="entry name" value="Leucine-rich Repeat Variant"/>
    <property type="match status" value="1"/>
</dbReference>
<name>A0ABP9D2K8_9ACTN</name>
<dbReference type="InterPro" id="IPR011989">
    <property type="entry name" value="ARM-like"/>
</dbReference>
<dbReference type="PANTHER" id="PTHR23150:SF19">
    <property type="entry name" value="FORMYLGLYCINE-GENERATING ENZYME"/>
    <property type="match status" value="1"/>
</dbReference>
<feature type="region of interest" description="Disordered" evidence="1">
    <location>
        <begin position="1"/>
        <end position="32"/>
    </location>
</feature>
<proteinExistence type="predicted"/>
<protein>
    <submittedName>
        <fullName evidence="3">Formylglycine-generating enzyme family protein</fullName>
    </submittedName>
</protein>
<evidence type="ECO:0000313" key="3">
    <source>
        <dbReference type="EMBL" id="GAA4824886.1"/>
    </source>
</evidence>
<dbReference type="SUPFAM" id="SSF56436">
    <property type="entry name" value="C-type lectin-like"/>
    <property type="match status" value="1"/>
</dbReference>
<dbReference type="InterPro" id="IPR005532">
    <property type="entry name" value="SUMF_dom"/>
</dbReference>
<dbReference type="PANTHER" id="PTHR23150">
    <property type="entry name" value="SULFATASE MODIFYING FACTOR 1, 2"/>
    <property type="match status" value="1"/>
</dbReference>
<accession>A0ABP9D2K8</accession>
<evidence type="ECO:0000259" key="2">
    <source>
        <dbReference type="Pfam" id="PF03781"/>
    </source>
</evidence>
<keyword evidence="4" id="KW-1185">Reference proteome</keyword>
<dbReference type="EMBL" id="BAABIG010000092">
    <property type="protein sequence ID" value="GAA4824886.1"/>
    <property type="molecule type" value="Genomic_DNA"/>
</dbReference>
<evidence type="ECO:0000313" key="4">
    <source>
        <dbReference type="Proteomes" id="UP001501265"/>
    </source>
</evidence>
<dbReference type="InterPro" id="IPR016187">
    <property type="entry name" value="CTDL_fold"/>
</dbReference>
<dbReference type="InterPro" id="IPR042095">
    <property type="entry name" value="SUMF_sf"/>
</dbReference>
<dbReference type="Proteomes" id="UP001501265">
    <property type="component" value="Unassembled WGS sequence"/>
</dbReference>
<dbReference type="Pfam" id="PF13646">
    <property type="entry name" value="HEAT_2"/>
    <property type="match status" value="1"/>
</dbReference>
<comment type="caution">
    <text evidence="3">The sequence shown here is derived from an EMBL/GenBank/DDBJ whole genome shotgun (WGS) entry which is preliminary data.</text>
</comment>
<gene>
    <name evidence="3" type="ORF">GCM10023220_68350</name>
</gene>
<dbReference type="Pfam" id="PF03781">
    <property type="entry name" value="FGE-sulfatase"/>
    <property type="match status" value="1"/>
</dbReference>